<evidence type="ECO:0000313" key="3">
    <source>
        <dbReference type="Proteomes" id="UP000252378"/>
    </source>
</evidence>
<protein>
    <recommendedName>
        <fullName evidence="1">HTH cro/C1-type domain-containing protein</fullName>
    </recommendedName>
</protein>
<dbReference type="Gene3D" id="1.10.260.40">
    <property type="entry name" value="lambda repressor-like DNA-binding domains"/>
    <property type="match status" value="1"/>
</dbReference>
<dbReference type="AlphaFoldDB" id="A0A367G292"/>
<dbReference type="CDD" id="cd00093">
    <property type="entry name" value="HTH_XRE"/>
    <property type="match status" value="1"/>
</dbReference>
<dbReference type="SUPFAM" id="SSF47413">
    <property type="entry name" value="lambda repressor-like DNA-binding domains"/>
    <property type="match status" value="1"/>
</dbReference>
<reference evidence="2 3" key="1">
    <citation type="submission" date="2018-03" db="EMBL/GenBank/DDBJ databases">
        <title>Complete genome sequencing of Faecalibacterium prausnitzii strains isolated from the human gut.</title>
        <authorList>
            <person name="Fitzgerald B.C."/>
            <person name="Shkoporov A.N."/>
            <person name="Ross P.R."/>
            <person name="Hill C."/>
        </authorList>
    </citation>
    <scope>NUCLEOTIDE SEQUENCE [LARGE SCALE GENOMIC DNA]</scope>
    <source>
        <strain evidence="2 3">ATCC 27768</strain>
    </source>
</reference>
<comment type="caution">
    <text evidence="2">The sequence shown here is derived from an EMBL/GenBank/DDBJ whole genome shotgun (WGS) entry which is preliminary data.</text>
</comment>
<proteinExistence type="predicted"/>
<feature type="domain" description="HTH cro/C1-type" evidence="1">
    <location>
        <begin position="23"/>
        <end position="67"/>
    </location>
</feature>
<dbReference type="Proteomes" id="UP000252378">
    <property type="component" value="Unassembled WGS sequence"/>
</dbReference>
<name>A0A367G292_9FIRM</name>
<dbReference type="SMART" id="SM00530">
    <property type="entry name" value="HTH_XRE"/>
    <property type="match status" value="1"/>
</dbReference>
<evidence type="ECO:0000313" key="2">
    <source>
        <dbReference type="EMBL" id="RCH44750.1"/>
    </source>
</evidence>
<dbReference type="EMBL" id="PXUP01000014">
    <property type="protein sequence ID" value="RCH44750.1"/>
    <property type="molecule type" value="Genomic_DNA"/>
</dbReference>
<dbReference type="GO" id="GO:0003677">
    <property type="term" value="F:DNA binding"/>
    <property type="evidence" value="ECO:0007669"/>
    <property type="project" value="InterPro"/>
</dbReference>
<sequence>MGIELARLQGAFAAYQKQLGVRTQSDLGAEIHVQQSTVSNWLRGARSVPAEKVPELAKALGCSTDYLFGLTDQPAPDPNARGAGEYTGLSPAAISALHDMETAPFIADYTKMALEGFSMPDSAADVKTALSRLLCMDEMQRALASIEPCKEARRVAIASQDWEQQEQRSKAEFEAAYLRFQIIDAVTHCIDDLLKEE</sequence>
<gene>
    <name evidence="2" type="ORF">C7J97_10320</name>
</gene>
<dbReference type="InterPro" id="IPR010982">
    <property type="entry name" value="Lambda_DNA-bd_dom_sf"/>
</dbReference>
<dbReference type="Pfam" id="PF01381">
    <property type="entry name" value="HTH_3"/>
    <property type="match status" value="1"/>
</dbReference>
<accession>A0A367G292</accession>
<evidence type="ECO:0000259" key="1">
    <source>
        <dbReference type="PROSITE" id="PS50943"/>
    </source>
</evidence>
<dbReference type="PROSITE" id="PS50943">
    <property type="entry name" value="HTH_CROC1"/>
    <property type="match status" value="1"/>
</dbReference>
<organism evidence="2 3">
    <name type="scientific">Faecalibacterium prausnitzii</name>
    <dbReference type="NCBI Taxonomy" id="853"/>
    <lineage>
        <taxon>Bacteria</taxon>
        <taxon>Bacillati</taxon>
        <taxon>Bacillota</taxon>
        <taxon>Clostridia</taxon>
        <taxon>Eubacteriales</taxon>
        <taxon>Oscillospiraceae</taxon>
        <taxon>Faecalibacterium</taxon>
    </lineage>
</organism>
<dbReference type="InterPro" id="IPR001387">
    <property type="entry name" value="Cro/C1-type_HTH"/>
</dbReference>
<dbReference type="RefSeq" id="WP_113992973.1">
    <property type="nucleotide sequence ID" value="NZ_DAWEQT010000026.1"/>
</dbReference>